<keyword evidence="2" id="KW-1185">Reference proteome</keyword>
<sequence>MALLEDRTAVFIVRVWCERGDGDAAVAEWRGSVEHIQSGQRAFFRNLDAVLEFVRPHLEGIGIDAQQRFWERISSALDDPLVTAPVAIPIPPADARAARDVPAPSSVVLQARSSS</sequence>
<organism evidence="1 2">
    <name type="scientific">Cognatilysobacter lacus</name>
    <dbReference type="NCBI Taxonomy" id="1643323"/>
    <lineage>
        <taxon>Bacteria</taxon>
        <taxon>Pseudomonadati</taxon>
        <taxon>Pseudomonadota</taxon>
        <taxon>Gammaproteobacteria</taxon>
        <taxon>Lysobacterales</taxon>
        <taxon>Lysobacteraceae</taxon>
        <taxon>Cognatilysobacter</taxon>
    </lineage>
</organism>
<name>A0A5D8Z5E8_9GAMM</name>
<dbReference type="EMBL" id="VTRV01000051">
    <property type="protein sequence ID" value="TZF90148.1"/>
    <property type="molecule type" value="Genomic_DNA"/>
</dbReference>
<evidence type="ECO:0000313" key="1">
    <source>
        <dbReference type="EMBL" id="TZF90148.1"/>
    </source>
</evidence>
<proteinExistence type="predicted"/>
<accession>A0A5D8Z5E8</accession>
<dbReference type="Proteomes" id="UP000323164">
    <property type="component" value="Unassembled WGS sequence"/>
</dbReference>
<comment type="caution">
    <text evidence="1">The sequence shown here is derived from an EMBL/GenBank/DDBJ whole genome shotgun (WGS) entry which is preliminary data.</text>
</comment>
<dbReference type="RefSeq" id="WP_149352554.1">
    <property type="nucleotide sequence ID" value="NZ_VTRV01000051.1"/>
</dbReference>
<evidence type="ECO:0000313" key="2">
    <source>
        <dbReference type="Proteomes" id="UP000323164"/>
    </source>
</evidence>
<dbReference type="AlphaFoldDB" id="A0A5D8Z5E8"/>
<dbReference type="OrthoDB" id="9156366at2"/>
<protein>
    <submittedName>
        <fullName evidence="1">Uncharacterized protein</fullName>
    </submittedName>
</protein>
<gene>
    <name evidence="1" type="ORF">FW784_06540</name>
</gene>
<reference evidence="1 2" key="1">
    <citation type="submission" date="2019-08" db="EMBL/GenBank/DDBJ databases">
        <title>Draft genome sequence of Lysobacter sp. UKS-15.</title>
        <authorList>
            <person name="Im W.-T."/>
        </authorList>
    </citation>
    <scope>NUCLEOTIDE SEQUENCE [LARGE SCALE GENOMIC DNA]</scope>
    <source>
        <strain evidence="1 2">UKS-15</strain>
    </source>
</reference>